<reference evidence="13" key="1">
    <citation type="submission" date="2021-01" db="EMBL/GenBank/DDBJ databases">
        <authorList>
            <person name="Kaushik A."/>
        </authorList>
    </citation>
    <scope>NUCLEOTIDE SEQUENCE</scope>
    <source>
        <strain evidence="13">AG1-1A</strain>
    </source>
</reference>
<dbReference type="PROSITE" id="PS51847">
    <property type="entry name" value="SMP"/>
    <property type="match status" value="1"/>
</dbReference>
<evidence type="ECO:0000256" key="3">
    <source>
        <dbReference type="ARBA" id="ARBA00022452"/>
    </source>
</evidence>
<evidence type="ECO:0000313" key="13">
    <source>
        <dbReference type="EMBL" id="CAE6496946.1"/>
    </source>
</evidence>
<gene>
    <name evidence="10" type="primary">MDM34</name>
    <name evidence="13" type="ORF">RDB_LOCUS154924</name>
</gene>
<comment type="similarity">
    <text evidence="10">Belongs to the MDM34 family.</text>
</comment>
<dbReference type="GO" id="GO:0032865">
    <property type="term" value="C:ERMES complex"/>
    <property type="evidence" value="ECO:0007669"/>
    <property type="project" value="UniProtKB-UniRule"/>
</dbReference>
<keyword evidence="6" id="KW-0445">Lipid transport</keyword>
<name>A0A8H3HCP9_9AGAM</name>
<evidence type="ECO:0000256" key="11">
    <source>
        <dbReference type="SAM" id="MobiDB-lite"/>
    </source>
</evidence>
<feature type="compositionally biased region" description="Basic and acidic residues" evidence="11">
    <location>
        <begin position="223"/>
        <end position="237"/>
    </location>
</feature>
<comment type="subunit">
    <text evidence="10">Component of the ER-mitochondria encounter structure (ERMES) or MDM complex, composed of MMM1, MDM10, MDM12 and MDM34.</text>
</comment>
<evidence type="ECO:0000256" key="1">
    <source>
        <dbReference type="ARBA" id="ARBA00004370"/>
    </source>
</evidence>
<comment type="caution">
    <text evidence="13">The sequence shown here is derived from an EMBL/GenBank/DDBJ whole genome shotgun (WGS) entry which is preliminary data.</text>
</comment>
<keyword evidence="8 10" id="KW-0496">Mitochondrion</keyword>
<dbReference type="PANTHER" id="PTHR28185">
    <property type="entry name" value="MITOCHONDRIAL DISTRIBUTION AND MORPHOLOGY PROTEIN 34"/>
    <property type="match status" value="1"/>
</dbReference>
<evidence type="ECO:0000256" key="9">
    <source>
        <dbReference type="ARBA" id="ARBA00023136"/>
    </source>
</evidence>
<comment type="subcellular location">
    <subcellularLocation>
        <location evidence="1">Membrane</location>
    </subcellularLocation>
    <subcellularLocation>
        <location evidence="10">Mitochondrion outer membrane</location>
        <topology evidence="10">Multi-pass membrane protein</topology>
    </subcellularLocation>
    <text evidence="10">The ERMES/MDM complex localizes to a few discrete foci (around 10 per single cell), that represent mitochondria-endoplasmic reticulum junctions. These foci are often found next to mtDNA nucleoids.</text>
</comment>
<sequence length="686" mass="75298">MSFQFEWPRFSESFHRDACQMLDAALNKGNKPPIIADRIEVVELEMGKQPPELEIRDIGDLTVDQFRGIFRLSYAGDAHIVLRTKVQANPLNNKKSDFDGVLGTSRGILAAHQPLVVPMHLRLSHFRLNAYVVLVVSKQKGITLVFKTDPLQNVEVSSTFDSIAVIQKYIQREIEGQLREMFREDLPGIIHRLSQRWLAGRAKVETPYAQKPRGPISSLPSVAEHEPTSPRASERPLRFPTVGLQPALSTYSLPTPAGLAALRPRLSVAPSMAGSGRGRQPSSSLNSPTTSSLPPLVPSPIDPPETPDSDIDQEHFDPTYGLRPEGLPSKSSYSGFSKLYVQNRGLGDLTDGTSSVSRPSSVQEESAYWEEDSPDLSDGHDEPGDEYETIPAVGGGTITRPKATGSVALPPKPAKSLLSPFQSESGRGRKMYSNHQSPLKQWVGHQEALRRQMGLGQAGSVSLPTTPPPRAPLSRAGSNIRYEPQHQHQHQHQHERRRGASSYFGSSAPTGSRSSVAGRTISTPPSSELPASGGEEPALNRKRSLSPSMVSPTYSREVMHYNNDDPNVVDPEPEIVLRPGLNTTVTQLSALSQTNHTLSFFAPSVQGVTVRSVPRRPGGSVSATPHAERVPVKARRKRVYRVGKKKEDPSEQGSQVPLSPTTSQSEYGHYFRHPESLYARTDDERF</sequence>
<feature type="compositionally biased region" description="Polar residues" evidence="11">
    <location>
        <begin position="651"/>
        <end position="666"/>
    </location>
</feature>
<feature type="region of interest" description="Disordered" evidence="11">
    <location>
        <begin position="208"/>
        <end position="238"/>
    </location>
</feature>
<proteinExistence type="inferred from homology"/>
<dbReference type="Pfam" id="PF26545">
    <property type="entry name" value="Mdm34_N"/>
    <property type="match status" value="1"/>
</dbReference>
<evidence type="ECO:0000256" key="6">
    <source>
        <dbReference type="ARBA" id="ARBA00023055"/>
    </source>
</evidence>
<comment type="function">
    <text evidence="10">Component of the ERMES/MDM complex, which serves as a molecular tether to connect the endoplasmic reticulum (ER) and mitochondria. Components of this complex are involved in the control of mitochondrial shape and protein biogenesis, and function in nonvesicular lipid trafficking between the ER and mitochondria. MDM34 is required for the interaction of the ER-resident membrane protein MMM1 and the outer mitochondrial membrane-resident beta-barrel protein MDM10.</text>
</comment>
<feature type="compositionally biased region" description="Basic and acidic residues" evidence="11">
    <location>
        <begin position="672"/>
        <end position="686"/>
    </location>
</feature>
<evidence type="ECO:0000256" key="7">
    <source>
        <dbReference type="ARBA" id="ARBA00023121"/>
    </source>
</evidence>
<feature type="compositionally biased region" description="Basic residues" evidence="11">
    <location>
        <begin position="632"/>
        <end position="644"/>
    </location>
</feature>
<feature type="compositionally biased region" description="Polar residues" evidence="11">
    <location>
        <begin position="351"/>
        <end position="364"/>
    </location>
</feature>
<dbReference type="GO" id="GO:0015914">
    <property type="term" value="P:phospholipid transport"/>
    <property type="evidence" value="ECO:0007669"/>
    <property type="project" value="TreeGrafter"/>
</dbReference>
<feature type="compositionally biased region" description="Low complexity" evidence="11">
    <location>
        <begin position="281"/>
        <end position="294"/>
    </location>
</feature>
<accession>A0A8H3HCP9</accession>
<feature type="compositionally biased region" description="Pro residues" evidence="11">
    <location>
        <begin position="295"/>
        <end position="304"/>
    </location>
</feature>
<feature type="region of interest" description="Disordered" evidence="11">
    <location>
        <begin position="270"/>
        <end position="332"/>
    </location>
</feature>
<keyword evidence="2" id="KW-0813">Transport</keyword>
<comment type="domain">
    <text evidence="10">Lacks alpha-helical transmembrane segments, suggesting that it resides in the membrane via beta-sheet conformations similar to those predicted for other outer membrane proteins and porin.</text>
</comment>
<dbReference type="Proteomes" id="UP000663840">
    <property type="component" value="Unassembled WGS sequence"/>
</dbReference>
<evidence type="ECO:0000313" key="14">
    <source>
        <dbReference type="Proteomes" id="UP000663840"/>
    </source>
</evidence>
<dbReference type="CDD" id="cd21673">
    <property type="entry name" value="SMP_Mdm34"/>
    <property type="match status" value="1"/>
</dbReference>
<feature type="domain" description="SMP-LTD" evidence="12">
    <location>
        <begin position="1"/>
        <end position="195"/>
    </location>
</feature>
<keyword evidence="9 10" id="KW-0472">Membrane</keyword>
<evidence type="ECO:0000256" key="10">
    <source>
        <dbReference type="HAMAP-Rule" id="MF_03105"/>
    </source>
</evidence>
<feature type="compositionally biased region" description="Polar residues" evidence="11">
    <location>
        <begin position="545"/>
        <end position="554"/>
    </location>
</feature>
<evidence type="ECO:0000256" key="4">
    <source>
        <dbReference type="ARBA" id="ARBA00022692"/>
    </source>
</evidence>
<evidence type="ECO:0000256" key="2">
    <source>
        <dbReference type="ARBA" id="ARBA00022448"/>
    </source>
</evidence>
<dbReference type="InterPro" id="IPR058825">
    <property type="entry name" value="MDM34_N"/>
</dbReference>
<keyword evidence="7" id="KW-0446">Lipid-binding</keyword>
<dbReference type="InterPro" id="IPR031468">
    <property type="entry name" value="SMP_LBD"/>
</dbReference>
<feature type="region of interest" description="Disordered" evidence="11">
    <location>
        <begin position="611"/>
        <end position="686"/>
    </location>
</feature>
<keyword evidence="5 10" id="KW-1000">Mitochondrion outer membrane</keyword>
<dbReference type="InterPro" id="IPR027536">
    <property type="entry name" value="MDM34"/>
</dbReference>
<dbReference type="GO" id="GO:1990456">
    <property type="term" value="P:mitochondrion-endoplasmic reticulum membrane tethering"/>
    <property type="evidence" value="ECO:0007669"/>
    <property type="project" value="TreeGrafter"/>
</dbReference>
<dbReference type="PANTHER" id="PTHR28185:SF1">
    <property type="entry name" value="MITOCHONDRIAL DISTRIBUTION AND MORPHOLOGY PROTEIN 34"/>
    <property type="match status" value="1"/>
</dbReference>
<dbReference type="HAMAP" id="MF_03105">
    <property type="entry name" value="Mdm34"/>
    <property type="match status" value="1"/>
</dbReference>
<feature type="region of interest" description="Disordered" evidence="11">
    <location>
        <begin position="348"/>
        <end position="558"/>
    </location>
</feature>
<protein>
    <recommendedName>
        <fullName evidence="10">Mitochondrial distribution and morphology protein 34</fullName>
    </recommendedName>
</protein>
<evidence type="ECO:0000256" key="5">
    <source>
        <dbReference type="ARBA" id="ARBA00022787"/>
    </source>
</evidence>
<feature type="compositionally biased region" description="Polar residues" evidence="11">
    <location>
        <begin position="503"/>
        <end position="526"/>
    </location>
</feature>
<dbReference type="GO" id="GO:0008289">
    <property type="term" value="F:lipid binding"/>
    <property type="evidence" value="ECO:0007669"/>
    <property type="project" value="UniProtKB-KW"/>
</dbReference>
<dbReference type="GO" id="GO:0007005">
    <property type="term" value="P:mitochondrion organization"/>
    <property type="evidence" value="ECO:0007669"/>
    <property type="project" value="InterPro"/>
</dbReference>
<evidence type="ECO:0000256" key="8">
    <source>
        <dbReference type="ARBA" id="ARBA00023128"/>
    </source>
</evidence>
<feature type="compositionally biased region" description="Basic residues" evidence="11">
    <location>
        <begin position="487"/>
        <end position="499"/>
    </location>
</feature>
<evidence type="ECO:0000259" key="12">
    <source>
        <dbReference type="PROSITE" id="PS51847"/>
    </source>
</evidence>
<dbReference type="AlphaFoldDB" id="A0A8H3HCP9"/>
<organism evidence="13 14">
    <name type="scientific">Rhizoctonia solani</name>
    <dbReference type="NCBI Taxonomy" id="456999"/>
    <lineage>
        <taxon>Eukaryota</taxon>
        <taxon>Fungi</taxon>
        <taxon>Dikarya</taxon>
        <taxon>Basidiomycota</taxon>
        <taxon>Agaricomycotina</taxon>
        <taxon>Agaricomycetes</taxon>
        <taxon>Cantharellales</taxon>
        <taxon>Ceratobasidiaceae</taxon>
        <taxon>Rhizoctonia</taxon>
    </lineage>
</organism>
<dbReference type="EMBL" id="CAJMWR010004348">
    <property type="protein sequence ID" value="CAE6496946.1"/>
    <property type="molecule type" value="Genomic_DNA"/>
</dbReference>
<keyword evidence="3 10" id="KW-1134">Transmembrane beta strand</keyword>
<keyword evidence="4 10" id="KW-0812">Transmembrane</keyword>